<proteinExistence type="predicted"/>
<dbReference type="Proteomes" id="UP000433652">
    <property type="component" value="Unassembled WGS sequence"/>
</dbReference>
<feature type="chain" id="PRO_5026167079" evidence="1">
    <location>
        <begin position="22"/>
        <end position="242"/>
    </location>
</feature>
<evidence type="ECO:0000313" key="2">
    <source>
        <dbReference type="EMBL" id="MXO60800.1"/>
    </source>
</evidence>
<dbReference type="RefSeq" id="WP_159797291.1">
    <property type="nucleotide sequence ID" value="NZ_WTYM01000057.1"/>
</dbReference>
<gene>
    <name evidence="2" type="ORF">GRI89_14760</name>
</gene>
<evidence type="ECO:0000256" key="1">
    <source>
        <dbReference type="SAM" id="SignalP"/>
    </source>
</evidence>
<sequence>MRWIGSFVLALAAFAAAPAQAQSRTVVYVEEWVEVGNSATRFVMPPAVQADERAIAAYGPFRVLDDRTAALVGSTDARTPGLFAAMMRDFPGIVRLDMIECAGTADDRSNLQLGRMIRAAGLMTRVPDGGSVRSGGVELFLAGANREVDDGAEFAVHAWQDEDGLQASDYSESASENAKYLVYYREMGMSAEQARAFYAMTNSVPFEQARWIDAGEMRQWIGQDARASAPKLAYLDLGLLLN</sequence>
<comment type="caution">
    <text evidence="2">The sequence shown here is derived from an EMBL/GenBank/DDBJ whole genome shotgun (WGS) entry which is preliminary data.</text>
</comment>
<feature type="signal peptide" evidence="1">
    <location>
        <begin position="1"/>
        <end position="21"/>
    </location>
</feature>
<dbReference type="EMBL" id="WTYM01000057">
    <property type="protein sequence ID" value="MXO60800.1"/>
    <property type="molecule type" value="Genomic_DNA"/>
</dbReference>
<organism evidence="2 3">
    <name type="scientific">Croceibacterium salegens</name>
    <dbReference type="NCBI Taxonomy" id="1737568"/>
    <lineage>
        <taxon>Bacteria</taxon>
        <taxon>Pseudomonadati</taxon>
        <taxon>Pseudomonadota</taxon>
        <taxon>Alphaproteobacteria</taxon>
        <taxon>Sphingomonadales</taxon>
        <taxon>Erythrobacteraceae</taxon>
        <taxon>Croceibacterium</taxon>
    </lineage>
</organism>
<keyword evidence="2" id="KW-0378">Hydrolase</keyword>
<reference evidence="2 3" key="1">
    <citation type="submission" date="2019-12" db="EMBL/GenBank/DDBJ databases">
        <title>Genomic-based taxomic classification of the family Erythrobacteraceae.</title>
        <authorList>
            <person name="Xu L."/>
        </authorList>
    </citation>
    <scope>NUCLEOTIDE SEQUENCE [LARGE SCALE GENOMIC DNA]</scope>
    <source>
        <strain evidence="2 3">MCCC 1K01500</strain>
    </source>
</reference>
<keyword evidence="1" id="KW-0732">Signal</keyword>
<name>A0A6I4T001_9SPHN</name>
<dbReference type="OrthoDB" id="6198264at2"/>
<dbReference type="GO" id="GO:0016787">
    <property type="term" value="F:hydrolase activity"/>
    <property type="evidence" value="ECO:0007669"/>
    <property type="project" value="UniProtKB-KW"/>
</dbReference>
<keyword evidence="3" id="KW-1185">Reference proteome</keyword>
<evidence type="ECO:0000313" key="3">
    <source>
        <dbReference type="Proteomes" id="UP000433652"/>
    </source>
</evidence>
<protein>
    <submittedName>
        <fullName evidence="2">Alpha/beta hydrolase</fullName>
    </submittedName>
</protein>
<accession>A0A6I4T001</accession>
<dbReference type="AlphaFoldDB" id="A0A6I4T001"/>